<dbReference type="EMBL" id="QGDH01000023">
    <property type="protein sequence ID" value="RAR14328.1"/>
    <property type="molecule type" value="Genomic_DNA"/>
</dbReference>
<feature type="compositionally biased region" description="Basic residues" evidence="1">
    <location>
        <begin position="211"/>
        <end position="221"/>
    </location>
</feature>
<organism evidence="2 3">
    <name type="scientific">Stemphylium lycopersici</name>
    <name type="common">Tomato gray leaf spot disease fungus</name>
    <name type="synonym">Thyrospora lycopersici</name>
    <dbReference type="NCBI Taxonomy" id="183478"/>
    <lineage>
        <taxon>Eukaryota</taxon>
        <taxon>Fungi</taxon>
        <taxon>Dikarya</taxon>
        <taxon>Ascomycota</taxon>
        <taxon>Pezizomycotina</taxon>
        <taxon>Dothideomycetes</taxon>
        <taxon>Pleosporomycetidae</taxon>
        <taxon>Pleosporales</taxon>
        <taxon>Pleosporineae</taxon>
        <taxon>Pleosporaceae</taxon>
        <taxon>Stemphylium</taxon>
    </lineage>
</organism>
<reference evidence="3" key="1">
    <citation type="submission" date="2018-05" db="EMBL/GenBank/DDBJ databases">
        <title>Draft genome sequence of Stemphylium lycopersici strain CIDEFI 213.</title>
        <authorList>
            <person name="Medina R."/>
            <person name="Franco M.E.E."/>
            <person name="Lucentini C.G."/>
            <person name="Saparrat M.C.N."/>
            <person name="Balatti P.A."/>
        </authorList>
    </citation>
    <scope>NUCLEOTIDE SEQUENCE [LARGE SCALE GENOMIC DNA]</scope>
    <source>
        <strain evidence="3">CIDEFI 213</strain>
    </source>
</reference>
<gene>
    <name evidence="2" type="ORF">DDE83_002278</name>
</gene>
<name>A0A364NAH3_STELY</name>
<evidence type="ECO:0000256" key="1">
    <source>
        <dbReference type="SAM" id="MobiDB-lite"/>
    </source>
</evidence>
<feature type="compositionally biased region" description="Low complexity" evidence="1">
    <location>
        <begin position="319"/>
        <end position="328"/>
    </location>
</feature>
<feature type="compositionally biased region" description="Basic residues" evidence="1">
    <location>
        <begin position="185"/>
        <end position="197"/>
    </location>
</feature>
<evidence type="ECO:0000313" key="3">
    <source>
        <dbReference type="Proteomes" id="UP000249619"/>
    </source>
</evidence>
<feature type="region of interest" description="Disordered" evidence="1">
    <location>
        <begin position="174"/>
        <end position="233"/>
    </location>
</feature>
<dbReference type="AlphaFoldDB" id="A0A364NAH3"/>
<comment type="caution">
    <text evidence="2">The sequence shown here is derived from an EMBL/GenBank/DDBJ whole genome shotgun (WGS) entry which is preliminary data.</text>
</comment>
<feature type="compositionally biased region" description="Polar residues" evidence="1">
    <location>
        <begin position="300"/>
        <end position="318"/>
    </location>
</feature>
<protein>
    <submittedName>
        <fullName evidence="2">Uncharacterized protein</fullName>
    </submittedName>
</protein>
<dbReference type="Proteomes" id="UP000249619">
    <property type="component" value="Unassembled WGS sequence"/>
</dbReference>
<keyword evidence="3" id="KW-1185">Reference proteome</keyword>
<evidence type="ECO:0000313" key="2">
    <source>
        <dbReference type="EMBL" id="RAR14328.1"/>
    </source>
</evidence>
<feature type="region of interest" description="Disordered" evidence="1">
    <location>
        <begin position="300"/>
        <end position="340"/>
    </location>
</feature>
<sequence>MTINVRHLSMLNGMIPQKQFESFGDDIDFSTFEKFANDCFFDFNDASCDSAFSSVELSGKIPTTTTKDVSQVDMEQPDGFQGGFFDSAFASDDTLDNLQSDMSVWPTGIFTKQPGGIQGGDWPSLPNLQAPGILPAGPTTSASPAAQHSEVLPATPLGQSIGPIEALWRPVIGFSPPTKAPPRPTRPRAPPKLKASKTKAAAVLKPTPKSKVTKATKKKKNPAANKRTSSVQESCERSMQELYNAAWDTFSKGEKERLLLPLLQGIDPRTGEKTAEAGSILAPVDFAAIGADVLGNYHQTSSPAAGTTSRGDSSSPNNADYDAIAADYSPPTSNQTTMNDSDLEAMGTASINETSQDEDFSNHMLAALKAFNSCDGTTVPTSSSYVDFSQGLNNVSADANSNVDANTTIGRGLGGPVQMPAPPSIYGCIRQQEALERNAMLRAQGRRR</sequence>
<feature type="compositionally biased region" description="Polar residues" evidence="1">
    <location>
        <begin position="330"/>
        <end position="340"/>
    </location>
</feature>
<accession>A0A364NAH3</accession>
<proteinExistence type="predicted"/>